<evidence type="ECO:0000313" key="3">
    <source>
        <dbReference type="Proteomes" id="UP000030641"/>
    </source>
</evidence>
<name>A0A074YWK4_AURSE</name>
<gene>
    <name evidence="2" type="ORF">AUEXF2481DRAFT_505411</name>
</gene>
<dbReference type="OrthoDB" id="2788868at2759"/>
<dbReference type="SUPFAM" id="SSF160631">
    <property type="entry name" value="SMI1/KNR4-like"/>
    <property type="match status" value="1"/>
</dbReference>
<dbReference type="Proteomes" id="UP000030641">
    <property type="component" value="Unassembled WGS sequence"/>
</dbReference>
<dbReference type="EMBL" id="KL584780">
    <property type="protein sequence ID" value="KEQ91246.1"/>
    <property type="molecule type" value="Genomic_DNA"/>
</dbReference>
<accession>A0A074YWK4</accession>
<dbReference type="GeneID" id="25368677"/>
<feature type="domain" description="Knr4/Smi1-like" evidence="1">
    <location>
        <begin position="270"/>
        <end position="448"/>
    </location>
</feature>
<dbReference type="OMA" id="EDIPCGT"/>
<reference evidence="2 3" key="1">
    <citation type="journal article" date="2014" name="BMC Genomics">
        <title>Genome sequencing of four Aureobasidium pullulans varieties: biotechnological potential, stress tolerance, and description of new species.</title>
        <authorList>
            <person name="Gostin Ar C."/>
            <person name="Ohm R.A."/>
            <person name="Kogej T."/>
            <person name="Sonjak S."/>
            <person name="Turk M."/>
            <person name="Zajc J."/>
            <person name="Zalar P."/>
            <person name="Grube M."/>
            <person name="Sun H."/>
            <person name="Han J."/>
            <person name="Sharma A."/>
            <person name="Chiniquy J."/>
            <person name="Ngan C.Y."/>
            <person name="Lipzen A."/>
            <person name="Barry K."/>
            <person name="Grigoriev I.V."/>
            <person name="Gunde-Cimerman N."/>
        </authorList>
    </citation>
    <scope>NUCLEOTIDE SEQUENCE [LARGE SCALE GENOMIC DNA]</scope>
    <source>
        <strain evidence="2 3">EXF-2481</strain>
    </source>
</reference>
<evidence type="ECO:0000313" key="2">
    <source>
        <dbReference type="EMBL" id="KEQ91246.1"/>
    </source>
</evidence>
<dbReference type="InterPro" id="IPR037883">
    <property type="entry name" value="Knr4/Smi1-like_sf"/>
</dbReference>
<evidence type="ECO:0000259" key="1">
    <source>
        <dbReference type="SMART" id="SM00860"/>
    </source>
</evidence>
<dbReference type="AlphaFoldDB" id="A0A074YWK4"/>
<proteinExistence type="predicted"/>
<dbReference type="Gene3D" id="3.40.1580.10">
    <property type="entry name" value="SMI1/KNR4-like"/>
    <property type="match status" value="1"/>
</dbReference>
<dbReference type="InParanoid" id="A0A074YWK4"/>
<organism evidence="2 3">
    <name type="scientific">Aureobasidium subglaciale (strain EXF-2481)</name>
    <name type="common">Aureobasidium pullulans var. subglaciale</name>
    <dbReference type="NCBI Taxonomy" id="1043005"/>
    <lineage>
        <taxon>Eukaryota</taxon>
        <taxon>Fungi</taxon>
        <taxon>Dikarya</taxon>
        <taxon>Ascomycota</taxon>
        <taxon>Pezizomycotina</taxon>
        <taxon>Dothideomycetes</taxon>
        <taxon>Dothideomycetidae</taxon>
        <taxon>Dothideales</taxon>
        <taxon>Saccotheciaceae</taxon>
        <taxon>Aureobasidium</taxon>
    </lineage>
</organism>
<dbReference type="RefSeq" id="XP_013339784.1">
    <property type="nucleotide sequence ID" value="XM_013484330.1"/>
</dbReference>
<sequence length="460" mass="52700">MARPPYLFVQPSHILAIRSIPAVENCIVDMALRFVMLGRIYTARQFIELLHSRPLLQTLDLAGLRALVPFWRLSAFPTGIPQYMRTDAYFREYIKDKEEQGLQWPVYVKQEQRTENEAGIAAILSPEHDIPHYYKTSGARVALEIAVKLAEERGIDPIVDSKVQEILGKLTENYSHEDRDLDLIDSPRCWSLFTSGAVAKKWDLSDQKLDAQAADLLEAARQRYWREPSSSSPASISELLRSCNDDSVARSDEYWIEAGEEKPQSLYSPPATEEDIANLEARLKVNLPEDFKEFLRTSNGFGGIWNGYGPDPPILSTDEIDWFESREYETEYCQLELPSSVTELRDTLAYKDDDLDPPLFEDVIRIASYDIDDLWLVPPELMQRTREHYKKLYAVVDDNGKRTIERAIDNFAGSWEDWEKLDWGCVYCARGGGNGWGIYKSFKAWLEDSAFSARNDGQVP</sequence>
<dbReference type="Pfam" id="PF09346">
    <property type="entry name" value="SMI1_KNR4"/>
    <property type="match status" value="1"/>
</dbReference>
<dbReference type="InterPro" id="IPR018958">
    <property type="entry name" value="Knr4/Smi1-like_dom"/>
</dbReference>
<dbReference type="SMART" id="SM00860">
    <property type="entry name" value="SMI1_KNR4"/>
    <property type="match status" value="1"/>
</dbReference>
<protein>
    <recommendedName>
        <fullName evidence="1">Knr4/Smi1-like domain-containing protein</fullName>
    </recommendedName>
</protein>
<keyword evidence="3" id="KW-1185">Reference proteome</keyword>
<dbReference type="HOGENOM" id="CLU_572495_0_0_1"/>